<feature type="domain" description="ApaG" evidence="3">
    <location>
        <begin position="28"/>
        <end position="153"/>
    </location>
</feature>
<dbReference type="PANTHER" id="PTHR47191">
    <property type="entry name" value="OS05G0170800 PROTEIN"/>
    <property type="match status" value="1"/>
</dbReference>
<evidence type="ECO:0000256" key="2">
    <source>
        <dbReference type="HAMAP-Rule" id="MF_00791"/>
    </source>
</evidence>
<evidence type="ECO:0000313" key="6">
    <source>
        <dbReference type="Proteomes" id="UP000068250"/>
    </source>
</evidence>
<name>A0A0U5F7I6_9PROT</name>
<evidence type="ECO:0000313" key="5">
    <source>
        <dbReference type="EMBL" id="NHO39114.1"/>
    </source>
</evidence>
<accession>A0A0U5F7I6</accession>
<dbReference type="InterPro" id="IPR050718">
    <property type="entry name" value="ApaG-like"/>
</dbReference>
<dbReference type="Pfam" id="PF04379">
    <property type="entry name" value="DUF525"/>
    <property type="match status" value="1"/>
</dbReference>
<proteinExistence type="inferred from homology"/>
<keyword evidence="7" id="KW-1185">Reference proteome</keyword>
<dbReference type="AlphaFoldDB" id="A0A0U5F7I6"/>
<protein>
    <recommendedName>
        <fullName evidence="1 2">Protein ApaG</fullName>
    </recommendedName>
</protein>
<gene>
    <name evidence="2 4" type="primary">apaG</name>
    <name evidence="4" type="ORF">AGA_2200</name>
    <name evidence="5" type="ORF">GOB80_05315</name>
</gene>
<dbReference type="RefSeq" id="WP_059024232.1">
    <property type="nucleotide sequence ID" value="NZ_JBNZCO010000002.1"/>
</dbReference>
<dbReference type="PATRIC" id="fig|431306.5.peg.2268"/>
<dbReference type="InterPro" id="IPR023065">
    <property type="entry name" value="Uncharacterised_ApaG"/>
</dbReference>
<reference evidence="4" key="2">
    <citation type="submission" date="2014-09" db="EMBL/GenBank/DDBJ databases">
        <authorList>
            <person name="Magalhaes I.L.F."/>
            <person name="Oliveira U."/>
            <person name="Santos F.R."/>
            <person name="Vidigal T.H.D.A."/>
            <person name="Brescovit A.D."/>
            <person name="Santos A.J."/>
        </authorList>
    </citation>
    <scope>NUCLEOTIDE SEQUENCE</scope>
    <source>
        <strain evidence="4">LMG 23848T</strain>
    </source>
</reference>
<dbReference type="OrthoDB" id="9795226at2"/>
<dbReference type="PROSITE" id="PS51087">
    <property type="entry name" value="APAG"/>
    <property type="match status" value="1"/>
</dbReference>
<dbReference type="Proteomes" id="UP000657200">
    <property type="component" value="Unassembled WGS sequence"/>
</dbReference>
<evidence type="ECO:0000256" key="1">
    <source>
        <dbReference type="ARBA" id="ARBA00017693"/>
    </source>
</evidence>
<evidence type="ECO:0000259" key="3">
    <source>
        <dbReference type="PROSITE" id="PS51087"/>
    </source>
</evidence>
<reference evidence="5 7" key="3">
    <citation type="journal article" date="2020" name="Int. J. Syst. Evol. Microbiol.">
        <title>Novel acetic acid bacteria from cider fermentations: Acetobacter conturbans sp. nov. and Acetobacter fallax sp. nov.</title>
        <authorList>
            <person name="Sombolestani A.S."/>
            <person name="Cleenwerck I."/>
            <person name="Cnockaert M."/>
            <person name="Borremans W."/>
            <person name="Wieme A.D."/>
            <person name="De Vuyst L."/>
            <person name="Vandamme P."/>
        </authorList>
    </citation>
    <scope>NUCLEOTIDE SEQUENCE [LARGE SCALE GENOMIC DNA]</scope>
    <source>
        <strain evidence="5 7">LMG 23848</strain>
    </source>
</reference>
<dbReference type="Gene3D" id="2.60.40.1470">
    <property type="entry name" value="ApaG domain"/>
    <property type="match status" value="1"/>
</dbReference>
<dbReference type="PANTHER" id="PTHR47191:SF2">
    <property type="entry name" value="OS05G0170800 PROTEIN"/>
    <property type="match status" value="1"/>
</dbReference>
<dbReference type="InterPro" id="IPR036767">
    <property type="entry name" value="ApaG_sf"/>
</dbReference>
<reference evidence="6" key="1">
    <citation type="submission" date="2014-09" db="EMBL/GenBank/DDBJ databases">
        <authorList>
            <person name="Illeghems K.G."/>
        </authorList>
    </citation>
    <scope>NUCLEOTIDE SEQUENCE [LARGE SCALE GENOMIC DNA]</scope>
    <source>
        <strain evidence="6">LMG 23848T</strain>
    </source>
</reference>
<dbReference type="HAMAP" id="MF_00791">
    <property type="entry name" value="ApaG"/>
    <property type="match status" value="1"/>
</dbReference>
<sequence>MADWAVAPLPQSPEDALNELFSPLPVYEAITDGIRVQVQVFWLSDQSEPDEHCYCWVYRIRIGNDSNKPVQLLERTWHITDTSGRTEHVHGQGVVGEQPIIQPGTLYEYTSGASLSTPGGFMHGSYLLQTTTDRTRFDAAIPAFSLDSPFQNHQLQ</sequence>
<dbReference type="EMBL" id="LN609302">
    <property type="protein sequence ID" value="CEF56823.1"/>
    <property type="molecule type" value="Genomic_DNA"/>
</dbReference>
<dbReference type="STRING" id="431306.AGA_2200"/>
<dbReference type="SUPFAM" id="SSF110069">
    <property type="entry name" value="ApaG-like"/>
    <property type="match status" value="1"/>
</dbReference>
<evidence type="ECO:0000313" key="7">
    <source>
        <dbReference type="Proteomes" id="UP000657200"/>
    </source>
</evidence>
<dbReference type="InterPro" id="IPR007474">
    <property type="entry name" value="ApaG_domain"/>
</dbReference>
<evidence type="ECO:0000313" key="4">
    <source>
        <dbReference type="EMBL" id="CEF56823.1"/>
    </source>
</evidence>
<dbReference type="EMBL" id="WOTE01000002">
    <property type="protein sequence ID" value="NHO39114.1"/>
    <property type="molecule type" value="Genomic_DNA"/>
</dbReference>
<organism evidence="4 6">
    <name type="scientific">Acetobacter ghanensis</name>
    <dbReference type="NCBI Taxonomy" id="431306"/>
    <lineage>
        <taxon>Bacteria</taxon>
        <taxon>Pseudomonadati</taxon>
        <taxon>Pseudomonadota</taxon>
        <taxon>Alphaproteobacteria</taxon>
        <taxon>Acetobacterales</taxon>
        <taxon>Acetobacteraceae</taxon>
        <taxon>Acetobacter</taxon>
    </lineage>
</organism>
<dbReference type="NCBIfam" id="NF003967">
    <property type="entry name" value="PRK05461.1"/>
    <property type="match status" value="1"/>
</dbReference>
<dbReference type="Proteomes" id="UP000068250">
    <property type="component" value="Chromosome I"/>
</dbReference>